<dbReference type="STRING" id="1391654.AKJ09_10995"/>
<dbReference type="PANTHER" id="PTHR30007">
    <property type="entry name" value="PHP DOMAIN PROTEIN"/>
    <property type="match status" value="1"/>
</dbReference>
<keyword evidence="3" id="KW-1185">Reference proteome</keyword>
<dbReference type="GO" id="GO:0004803">
    <property type="term" value="F:transposase activity"/>
    <property type="evidence" value="ECO:0007669"/>
    <property type="project" value="InterPro"/>
</dbReference>
<accession>A0A0K1QFA9</accession>
<evidence type="ECO:0000313" key="2">
    <source>
        <dbReference type="EMBL" id="AKV04332.1"/>
    </source>
</evidence>
<dbReference type="Pfam" id="PF01609">
    <property type="entry name" value="DDE_Tnp_1"/>
    <property type="match status" value="1"/>
</dbReference>
<evidence type="ECO:0000313" key="3">
    <source>
        <dbReference type="Proteomes" id="UP000064967"/>
    </source>
</evidence>
<sequence length="101" mass="11798">MADELLTYSRGGALIADTGYDSNRFRQAVRDKGMKPVIGSKPERPRKIPKSRELYGKRYLVECFFHNLKRFRAIATRFEKTARNFLALTQIACAWLWLEQN</sequence>
<dbReference type="GO" id="GO:0006313">
    <property type="term" value="P:DNA transposition"/>
    <property type="evidence" value="ECO:0007669"/>
    <property type="project" value="InterPro"/>
</dbReference>
<proteinExistence type="predicted"/>
<organism evidence="2 3">
    <name type="scientific">Labilithrix luteola</name>
    <dbReference type="NCBI Taxonomy" id="1391654"/>
    <lineage>
        <taxon>Bacteria</taxon>
        <taxon>Pseudomonadati</taxon>
        <taxon>Myxococcota</taxon>
        <taxon>Polyangia</taxon>
        <taxon>Polyangiales</taxon>
        <taxon>Labilitrichaceae</taxon>
        <taxon>Labilithrix</taxon>
    </lineage>
</organism>
<dbReference type="KEGG" id="llu:AKJ09_10995"/>
<dbReference type="Proteomes" id="UP000064967">
    <property type="component" value="Chromosome"/>
</dbReference>
<name>A0A0K1QFA9_9BACT</name>
<dbReference type="PANTHER" id="PTHR30007:SF1">
    <property type="entry name" value="BLR1914 PROTEIN"/>
    <property type="match status" value="1"/>
</dbReference>
<dbReference type="AlphaFoldDB" id="A0A0K1QFA9"/>
<dbReference type="GO" id="GO:0003677">
    <property type="term" value="F:DNA binding"/>
    <property type="evidence" value="ECO:0007669"/>
    <property type="project" value="InterPro"/>
</dbReference>
<protein>
    <submittedName>
        <fullName evidence="2">Mobile element protein</fullName>
    </submittedName>
</protein>
<feature type="domain" description="Transposase IS4-like" evidence="1">
    <location>
        <begin position="8"/>
        <end position="97"/>
    </location>
</feature>
<evidence type="ECO:0000259" key="1">
    <source>
        <dbReference type="Pfam" id="PF01609"/>
    </source>
</evidence>
<dbReference type="EMBL" id="CP012333">
    <property type="protein sequence ID" value="AKV04332.1"/>
    <property type="molecule type" value="Genomic_DNA"/>
</dbReference>
<dbReference type="InterPro" id="IPR002559">
    <property type="entry name" value="Transposase_11"/>
</dbReference>
<gene>
    <name evidence="2" type="ORF">AKJ09_10995</name>
</gene>
<reference evidence="2 3" key="1">
    <citation type="submission" date="2015-08" db="EMBL/GenBank/DDBJ databases">
        <authorList>
            <person name="Babu N.S."/>
            <person name="Beckwith C.J."/>
            <person name="Beseler K.G."/>
            <person name="Brison A."/>
            <person name="Carone J.V."/>
            <person name="Caskin T.P."/>
            <person name="Diamond M."/>
            <person name="Durham M.E."/>
            <person name="Foxe J.M."/>
            <person name="Go M."/>
            <person name="Henderson B.A."/>
            <person name="Jones I.B."/>
            <person name="McGettigan J.A."/>
            <person name="Micheletti S.J."/>
            <person name="Nasrallah M.E."/>
            <person name="Ortiz D."/>
            <person name="Piller C.R."/>
            <person name="Privatt S.R."/>
            <person name="Schneider S.L."/>
            <person name="Sharp S."/>
            <person name="Smith T.C."/>
            <person name="Stanton J.D."/>
            <person name="Ullery H.E."/>
            <person name="Wilson R.J."/>
            <person name="Serrano M.G."/>
            <person name="Buck G."/>
            <person name="Lee V."/>
            <person name="Wang Y."/>
            <person name="Carvalho R."/>
            <person name="Voegtly L."/>
            <person name="Shi R."/>
            <person name="Duckworth R."/>
            <person name="Johnson A."/>
            <person name="Loviza R."/>
            <person name="Walstead R."/>
            <person name="Shah Z."/>
            <person name="Kiflezghi M."/>
            <person name="Wade K."/>
            <person name="Ball S.L."/>
            <person name="Bradley K.W."/>
            <person name="Asai D.J."/>
            <person name="Bowman C.A."/>
            <person name="Russell D.A."/>
            <person name="Pope W.H."/>
            <person name="Jacobs-Sera D."/>
            <person name="Hendrix R.W."/>
            <person name="Hatfull G.F."/>
        </authorList>
    </citation>
    <scope>NUCLEOTIDE SEQUENCE [LARGE SCALE GENOMIC DNA]</scope>
    <source>
        <strain evidence="2 3">DSM 27648</strain>
    </source>
</reference>